<evidence type="ECO:0000256" key="3">
    <source>
        <dbReference type="ARBA" id="ARBA00022989"/>
    </source>
</evidence>
<protein>
    <recommendedName>
        <fullName evidence="8">DUF1656 domain-containing protein</fullName>
    </recommendedName>
</protein>
<proteinExistence type="predicted"/>
<dbReference type="KEGG" id="rce:RC1_2576"/>
<reference evidence="6 7" key="1">
    <citation type="journal article" date="2010" name="BMC Genomics">
        <title>Metabolic flexibility revealed in the genome of the cyst-forming alpha-1 proteobacterium Rhodospirillum centenum.</title>
        <authorList>
            <person name="Lu Y.K."/>
            <person name="Marden J."/>
            <person name="Han M."/>
            <person name="Swingley W.D."/>
            <person name="Mastrian S.D."/>
            <person name="Chowdhury S.R."/>
            <person name="Hao J."/>
            <person name="Helmy T."/>
            <person name="Kim S."/>
            <person name="Kurdoglu A.A."/>
            <person name="Matthies H.J."/>
            <person name="Rollo D."/>
            <person name="Stothard P."/>
            <person name="Blankenship R.E."/>
            <person name="Bauer C.E."/>
            <person name="Touchman J.W."/>
        </authorList>
    </citation>
    <scope>NUCLEOTIDE SEQUENCE [LARGE SCALE GENOMIC DNA]</scope>
    <source>
        <strain evidence="7">ATCC 51521 / SW</strain>
    </source>
</reference>
<dbReference type="Proteomes" id="UP000001591">
    <property type="component" value="Chromosome"/>
</dbReference>
<evidence type="ECO:0000256" key="2">
    <source>
        <dbReference type="ARBA" id="ARBA00022692"/>
    </source>
</evidence>
<dbReference type="OrthoDB" id="7021192at2"/>
<evidence type="ECO:0000313" key="7">
    <source>
        <dbReference type="Proteomes" id="UP000001591"/>
    </source>
</evidence>
<feature type="transmembrane region" description="Helical" evidence="5">
    <location>
        <begin position="6"/>
        <end position="30"/>
    </location>
</feature>
<dbReference type="Pfam" id="PF07869">
    <property type="entry name" value="DUF1656"/>
    <property type="match status" value="1"/>
</dbReference>
<feature type="transmembrane region" description="Helical" evidence="5">
    <location>
        <begin position="42"/>
        <end position="60"/>
    </location>
</feature>
<evidence type="ECO:0008006" key="8">
    <source>
        <dbReference type="Google" id="ProtNLM"/>
    </source>
</evidence>
<organism evidence="6 7">
    <name type="scientific">Rhodospirillum centenum (strain ATCC 51521 / SW)</name>
    <dbReference type="NCBI Taxonomy" id="414684"/>
    <lineage>
        <taxon>Bacteria</taxon>
        <taxon>Pseudomonadati</taxon>
        <taxon>Pseudomonadota</taxon>
        <taxon>Alphaproteobacteria</taxon>
        <taxon>Rhodospirillales</taxon>
        <taxon>Rhodospirillaceae</taxon>
        <taxon>Rhodospirillum</taxon>
    </lineage>
</organism>
<keyword evidence="4 5" id="KW-0472">Membrane</keyword>
<gene>
    <name evidence="6" type="ordered locus">RC1_2576</name>
</gene>
<evidence type="ECO:0000313" key="6">
    <source>
        <dbReference type="EMBL" id="ACI99956.1"/>
    </source>
</evidence>
<dbReference type="STRING" id="414684.RC1_2576"/>
<evidence type="ECO:0000256" key="1">
    <source>
        <dbReference type="ARBA" id="ARBA00022475"/>
    </source>
</evidence>
<sequence>MIVDLTVGGVFVPGLVVLGFIALITTMALMRVCTATGISRLFAFRPLVEVATFLILYGLLTRYLPLTGLMS</sequence>
<keyword evidence="2 5" id="KW-0812">Transmembrane</keyword>
<dbReference type="AlphaFoldDB" id="B6IU79"/>
<evidence type="ECO:0000256" key="4">
    <source>
        <dbReference type="ARBA" id="ARBA00023136"/>
    </source>
</evidence>
<dbReference type="EMBL" id="CP000613">
    <property type="protein sequence ID" value="ACI99956.1"/>
    <property type="molecule type" value="Genomic_DNA"/>
</dbReference>
<dbReference type="HOGENOM" id="CLU_188292_2_0_5"/>
<evidence type="ECO:0000256" key="5">
    <source>
        <dbReference type="SAM" id="Phobius"/>
    </source>
</evidence>
<name>B6IU79_RHOCS</name>
<dbReference type="eggNOG" id="ENOG5033AST">
    <property type="taxonomic scope" value="Bacteria"/>
</dbReference>
<keyword evidence="3 5" id="KW-1133">Transmembrane helix</keyword>
<keyword evidence="7" id="KW-1185">Reference proteome</keyword>
<accession>B6IU79</accession>
<dbReference type="RefSeq" id="WP_012567738.1">
    <property type="nucleotide sequence ID" value="NC_011420.2"/>
</dbReference>
<dbReference type="InterPro" id="IPR012451">
    <property type="entry name" value="DUF1656"/>
</dbReference>
<keyword evidence="1" id="KW-1003">Cell membrane</keyword>